<dbReference type="AlphaFoldDB" id="A0A1I2MF50"/>
<keyword evidence="7" id="KW-1185">Reference proteome</keyword>
<reference evidence="7" key="1">
    <citation type="submission" date="2016-10" db="EMBL/GenBank/DDBJ databases">
        <authorList>
            <person name="Varghese N."/>
            <person name="Submissions S."/>
        </authorList>
    </citation>
    <scope>NUCLEOTIDE SEQUENCE [LARGE SCALE GENOMIC DNA]</scope>
    <source>
        <strain evidence="7">DSM 23515</strain>
    </source>
</reference>
<dbReference type="EMBL" id="FOOH01000013">
    <property type="protein sequence ID" value="SFF90083.1"/>
    <property type="molecule type" value="Genomic_DNA"/>
</dbReference>
<feature type="domain" description="Peptidase M1 membrane alanine aminopeptidase" evidence="5">
    <location>
        <begin position="338"/>
        <end position="491"/>
    </location>
</feature>
<evidence type="ECO:0000259" key="5">
    <source>
        <dbReference type="Pfam" id="PF01433"/>
    </source>
</evidence>
<dbReference type="Pfam" id="PF01433">
    <property type="entry name" value="Peptidase_M1"/>
    <property type="match status" value="1"/>
</dbReference>
<sequence length="616" mass="71169">MKKLLLSLAFVATSLASAQNNTSYWQQHVDYKMEVNMNVENFQYTGTQELEYTNNSPDTLDRVFYHLYFNAFQPGSEMDVRSTSIQDPDRRVGDRISKLTEDQQGYLRVSSLNQDGNELSYEEVGTILEVELDEPILPGEKATFNMEFKGQVPEQIRRSGRNSLEGVALSMSQWFPKMAEYDFEGWHAAPYIGREFHGVWGDFDVKLTIDKDYTVAASGYLQNPDEIGHGYSDEEIEAKGDTHTWHFVAPKVHDFTWAADPDYIHDKRTAEDGTVLHFFYKDNDEIKENWKNLQEKTEDLLIFFNENIGPYPWDQYTVAQGGDGGMEYAMLTLITGERNFGSLVGVTAHELAHAWFQHLMATNESKHEWMDEGFTSYISSRGMNQVMETYAENPHTGSYRSYMGLANSGMEQPQTTQADRYALNAAYGASAYSKGAVFLAQLGYVIGEDNLDKTLKRYYDEWKFKHPTPNDFIRIAEKVSGAELDWYLNDWTRTTNTIDYGIKEVTETDENSTKVTLERKKLMPMPIDLTVRYTTGEEEMIYIPLQIMRWEKYAEHENWTVAKDWAWAYPTYELNIDKPLSEIESIEIDESQRMADVNRDNNLYTAEETSEEEEQE</sequence>
<dbReference type="SUPFAM" id="SSF55486">
    <property type="entry name" value="Metalloproteases ('zincins'), catalytic domain"/>
    <property type="match status" value="1"/>
</dbReference>
<evidence type="ECO:0000313" key="6">
    <source>
        <dbReference type="EMBL" id="SFF90083.1"/>
    </source>
</evidence>
<dbReference type="Proteomes" id="UP000199116">
    <property type="component" value="Unassembled WGS sequence"/>
</dbReference>
<evidence type="ECO:0000256" key="3">
    <source>
        <dbReference type="SAM" id="MobiDB-lite"/>
    </source>
</evidence>
<feature type="active site" description="Proton donor" evidence="1">
    <location>
        <position position="432"/>
    </location>
</feature>
<gene>
    <name evidence="6" type="ORF">SAMN04488033_11344</name>
</gene>
<dbReference type="GO" id="GO:0008270">
    <property type="term" value="F:zinc ion binding"/>
    <property type="evidence" value="ECO:0007669"/>
    <property type="project" value="InterPro"/>
</dbReference>
<feature type="binding site" evidence="2">
    <location>
        <position position="349"/>
    </location>
    <ligand>
        <name>Zn(2+)</name>
        <dbReference type="ChEBI" id="CHEBI:29105"/>
        <note>catalytic</note>
    </ligand>
</feature>
<keyword evidence="4" id="KW-0732">Signal</keyword>
<feature type="active site" description="Proton acceptor" evidence="1">
    <location>
        <position position="350"/>
    </location>
</feature>
<dbReference type="GO" id="GO:0008237">
    <property type="term" value="F:metallopeptidase activity"/>
    <property type="evidence" value="ECO:0007669"/>
    <property type="project" value="InterPro"/>
</dbReference>
<protein>
    <submittedName>
        <fullName evidence="6">Peptidase family M1</fullName>
    </submittedName>
</protein>
<dbReference type="InterPro" id="IPR034015">
    <property type="entry name" value="M1_LTA4H"/>
</dbReference>
<accession>A0A1I2MF50</accession>
<dbReference type="InterPro" id="IPR014782">
    <property type="entry name" value="Peptidase_M1_dom"/>
</dbReference>
<dbReference type="RefSeq" id="WP_075325380.1">
    <property type="nucleotide sequence ID" value="NZ_FOOH01000013.1"/>
</dbReference>
<evidence type="ECO:0000256" key="1">
    <source>
        <dbReference type="PIRSR" id="PIRSR634015-1"/>
    </source>
</evidence>
<feature type="region of interest" description="Disordered" evidence="3">
    <location>
        <begin position="588"/>
        <end position="616"/>
    </location>
</feature>
<evidence type="ECO:0000313" key="7">
    <source>
        <dbReference type="Proteomes" id="UP000199116"/>
    </source>
</evidence>
<dbReference type="CDD" id="cd09604">
    <property type="entry name" value="M1_APN_like"/>
    <property type="match status" value="1"/>
</dbReference>
<dbReference type="PANTHER" id="PTHR45726:SF3">
    <property type="entry name" value="LEUKOTRIENE A-4 HYDROLASE"/>
    <property type="match status" value="1"/>
</dbReference>
<organism evidence="6 7">
    <name type="scientific">Salegentibacter agarivorans</name>
    <dbReference type="NCBI Taxonomy" id="345907"/>
    <lineage>
        <taxon>Bacteria</taxon>
        <taxon>Pseudomonadati</taxon>
        <taxon>Bacteroidota</taxon>
        <taxon>Flavobacteriia</taxon>
        <taxon>Flavobacteriales</taxon>
        <taxon>Flavobacteriaceae</taxon>
        <taxon>Salegentibacter</taxon>
    </lineage>
</organism>
<comment type="cofactor">
    <cofactor evidence="2">
        <name>Zn(2+)</name>
        <dbReference type="ChEBI" id="CHEBI:29105"/>
    </cofactor>
    <text evidence="2">Binds 1 zinc ion per subunit.</text>
</comment>
<dbReference type="InterPro" id="IPR027268">
    <property type="entry name" value="Peptidase_M4/M1_CTD_sf"/>
</dbReference>
<keyword evidence="2" id="KW-0862">Zinc</keyword>
<dbReference type="Gene3D" id="1.10.390.10">
    <property type="entry name" value="Neutral Protease Domain 2"/>
    <property type="match status" value="1"/>
</dbReference>
<keyword evidence="2" id="KW-0479">Metal-binding</keyword>
<evidence type="ECO:0000256" key="2">
    <source>
        <dbReference type="PIRSR" id="PIRSR634015-3"/>
    </source>
</evidence>
<feature type="signal peptide" evidence="4">
    <location>
        <begin position="1"/>
        <end position="18"/>
    </location>
</feature>
<dbReference type="PANTHER" id="PTHR45726">
    <property type="entry name" value="LEUKOTRIENE A-4 HYDROLASE"/>
    <property type="match status" value="1"/>
</dbReference>
<evidence type="ECO:0000256" key="4">
    <source>
        <dbReference type="SAM" id="SignalP"/>
    </source>
</evidence>
<feature type="binding site" evidence="2">
    <location>
        <position position="372"/>
    </location>
    <ligand>
        <name>Zn(2+)</name>
        <dbReference type="ChEBI" id="CHEBI:29105"/>
        <note>catalytic</note>
    </ligand>
</feature>
<proteinExistence type="predicted"/>
<name>A0A1I2MF50_9FLAO</name>
<feature type="binding site" evidence="2">
    <location>
        <position position="353"/>
    </location>
    <ligand>
        <name>Zn(2+)</name>
        <dbReference type="ChEBI" id="CHEBI:29105"/>
        <note>catalytic</note>
    </ligand>
</feature>
<feature type="compositionally biased region" description="Basic and acidic residues" evidence="3">
    <location>
        <begin position="590"/>
        <end position="599"/>
    </location>
</feature>
<feature type="chain" id="PRO_5011744537" evidence="4">
    <location>
        <begin position="19"/>
        <end position="616"/>
    </location>
</feature>